<evidence type="ECO:0000313" key="3">
    <source>
        <dbReference type="Proteomes" id="UP000637383"/>
    </source>
</evidence>
<comment type="caution">
    <text evidence="2">The sequence shown here is derived from an EMBL/GenBank/DDBJ whole genome shotgun (WGS) entry which is preliminary data.</text>
</comment>
<dbReference type="Proteomes" id="UP000637383">
    <property type="component" value="Unassembled WGS sequence"/>
</dbReference>
<sequence>MSIGHWAWGIGHWVRKYFFPKYLFPSHQSPIPSPQSPVPSPPSPMPHFPFIPKDDNPILSQGGGIG</sequence>
<accession>A0ABR8K743</accession>
<proteinExistence type="predicted"/>
<reference evidence="2 3" key="1">
    <citation type="journal article" date="2020" name="ISME J.">
        <title>Comparative genomics reveals insights into cyanobacterial evolution and habitat adaptation.</title>
        <authorList>
            <person name="Chen M.Y."/>
            <person name="Teng W.K."/>
            <person name="Zhao L."/>
            <person name="Hu C.X."/>
            <person name="Zhou Y.K."/>
            <person name="Han B.P."/>
            <person name="Song L.R."/>
            <person name="Shu W.S."/>
        </authorList>
    </citation>
    <scope>NUCLEOTIDE SEQUENCE [LARGE SCALE GENOMIC DNA]</scope>
    <source>
        <strain evidence="2 3">FACHB-159</strain>
    </source>
</reference>
<evidence type="ECO:0000256" key="1">
    <source>
        <dbReference type="SAM" id="MobiDB-lite"/>
    </source>
</evidence>
<protein>
    <submittedName>
        <fullName evidence="2">Uncharacterized protein</fullName>
    </submittedName>
</protein>
<dbReference type="EMBL" id="JACJTU010000009">
    <property type="protein sequence ID" value="MBD2734611.1"/>
    <property type="molecule type" value="Genomic_DNA"/>
</dbReference>
<feature type="region of interest" description="Disordered" evidence="1">
    <location>
        <begin position="29"/>
        <end position="66"/>
    </location>
</feature>
<name>A0ABR8K743_9NOSO</name>
<evidence type="ECO:0000313" key="2">
    <source>
        <dbReference type="EMBL" id="MBD2734611.1"/>
    </source>
</evidence>
<feature type="compositionally biased region" description="Pro residues" evidence="1">
    <location>
        <begin position="31"/>
        <end position="49"/>
    </location>
</feature>
<organism evidence="2 3">
    <name type="scientific">Nostoc paludosum FACHB-159</name>
    <dbReference type="NCBI Taxonomy" id="2692908"/>
    <lineage>
        <taxon>Bacteria</taxon>
        <taxon>Bacillati</taxon>
        <taxon>Cyanobacteriota</taxon>
        <taxon>Cyanophyceae</taxon>
        <taxon>Nostocales</taxon>
        <taxon>Nostocaceae</taxon>
        <taxon>Nostoc</taxon>
    </lineage>
</organism>
<dbReference type="RefSeq" id="WP_190955310.1">
    <property type="nucleotide sequence ID" value="NZ_JACJTU010000009.1"/>
</dbReference>
<keyword evidence="3" id="KW-1185">Reference proteome</keyword>
<gene>
    <name evidence="2" type="ORF">H6H03_11930</name>
</gene>